<evidence type="ECO:0000256" key="15">
    <source>
        <dbReference type="ARBA" id="ARBA00032605"/>
    </source>
</evidence>
<dbReference type="InterPro" id="IPR003805">
    <property type="entry name" value="CobS"/>
</dbReference>
<dbReference type="PANTHER" id="PTHR34148:SF1">
    <property type="entry name" value="ADENOSYLCOBINAMIDE-GDP RIBAZOLETRANSFERASE"/>
    <property type="match status" value="1"/>
</dbReference>
<keyword evidence="21" id="KW-1185">Reference proteome</keyword>
<gene>
    <name evidence="19" type="primary">cobS</name>
    <name evidence="20" type="ORF">A6A05_01795</name>
</gene>
<evidence type="ECO:0000256" key="17">
    <source>
        <dbReference type="ARBA" id="ARBA00048623"/>
    </source>
</evidence>
<feature type="transmembrane region" description="Helical" evidence="19">
    <location>
        <begin position="144"/>
        <end position="164"/>
    </location>
</feature>
<keyword evidence="10 19" id="KW-0812">Transmembrane</keyword>
<keyword evidence="8 19" id="KW-0169">Cobalamin biosynthesis</keyword>
<comment type="similarity">
    <text evidence="4 19">Belongs to the CobS family.</text>
</comment>
<evidence type="ECO:0000256" key="16">
    <source>
        <dbReference type="ARBA" id="ARBA00032853"/>
    </source>
</evidence>
<keyword evidence="13 19" id="KW-0472">Membrane</keyword>
<dbReference type="GO" id="GO:0009236">
    <property type="term" value="P:cobalamin biosynthetic process"/>
    <property type="evidence" value="ECO:0007669"/>
    <property type="project" value="UniProtKB-UniRule"/>
</dbReference>
<keyword evidence="9 19" id="KW-0808">Transferase</keyword>
<keyword evidence="12 19" id="KW-1133">Transmembrane helix</keyword>
<evidence type="ECO:0000256" key="1">
    <source>
        <dbReference type="ARBA" id="ARBA00001946"/>
    </source>
</evidence>
<evidence type="ECO:0000256" key="10">
    <source>
        <dbReference type="ARBA" id="ARBA00022692"/>
    </source>
</evidence>
<reference evidence="20 21" key="1">
    <citation type="submission" date="2016-04" db="EMBL/GenBank/DDBJ databases">
        <title>Draft genome sequence of freshwater magnetotactic bacteria Magnetospirillum marisnigri SP-1 and Magnetospirillum moscoviense BB-1.</title>
        <authorList>
            <person name="Koziaeva V."/>
            <person name="Dziuba M.V."/>
            <person name="Ivanov T.M."/>
            <person name="Kuznetsov B."/>
            <person name="Grouzdev D.S."/>
        </authorList>
    </citation>
    <scope>NUCLEOTIDE SEQUENCE [LARGE SCALE GENOMIC DNA]</scope>
    <source>
        <strain evidence="20 21">BB-1</strain>
    </source>
</reference>
<dbReference type="EC" id="2.7.8.26" evidence="5 19"/>
<evidence type="ECO:0000256" key="14">
    <source>
        <dbReference type="ARBA" id="ARBA00025228"/>
    </source>
</evidence>
<sequence length="261" mass="25484">MTEPPISSARTLGADLHLAASFLTRLPLPDCRIVPAGGLARSMRVFPVVGAVIGGLGGLVLLLADSWLPALPAALLAVLALVLLTGALHEDGLADAADGLGARGDRDRRLEVMRDSRSGAFGVLALIFSVGLRATALAEAPDALAGLGALVAAGALSRALVPAVMQVLPPARADGLGAGAGCPDITIAAVAGVVGLIFAFIGLGGGAVAAVAAAGLAVAAATVLARRAFGGYTGDILGAHQQLAEIAILLAAAGIWAGAGP</sequence>
<evidence type="ECO:0000256" key="6">
    <source>
        <dbReference type="ARBA" id="ARBA00015850"/>
    </source>
</evidence>
<keyword evidence="7 19" id="KW-1003">Cell membrane</keyword>
<dbReference type="GO" id="GO:0008818">
    <property type="term" value="F:cobalamin 5'-phosphate synthase activity"/>
    <property type="evidence" value="ECO:0007669"/>
    <property type="project" value="UniProtKB-UniRule"/>
</dbReference>
<evidence type="ECO:0000313" key="20">
    <source>
        <dbReference type="EMBL" id="OAN49975.1"/>
    </source>
</evidence>
<dbReference type="NCBIfam" id="TIGR00317">
    <property type="entry name" value="cobS"/>
    <property type="match status" value="1"/>
</dbReference>
<comment type="subcellular location">
    <subcellularLocation>
        <location evidence="2 19">Cell membrane</location>
        <topology evidence="2 19">Multi-pass membrane protein</topology>
    </subcellularLocation>
</comment>
<evidence type="ECO:0000313" key="21">
    <source>
        <dbReference type="Proteomes" id="UP000078543"/>
    </source>
</evidence>
<dbReference type="HAMAP" id="MF_00719">
    <property type="entry name" value="CobS"/>
    <property type="match status" value="1"/>
</dbReference>
<evidence type="ECO:0000256" key="5">
    <source>
        <dbReference type="ARBA" id="ARBA00013200"/>
    </source>
</evidence>
<evidence type="ECO:0000256" key="2">
    <source>
        <dbReference type="ARBA" id="ARBA00004651"/>
    </source>
</evidence>
<evidence type="ECO:0000256" key="7">
    <source>
        <dbReference type="ARBA" id="ARBA00022475"/>
    </source>
</evidence>
<dbReference type="OrthoDB" id="9794626at2"/>
<dbReference type="AlphaFoldDB" id="A0A178MPG1"/>
<evidence type="ECO:0000256" key="18">
    <source>
        <dbReference type="ARBA" id="ARBA00049504"/>
    </source>
</evidence>
<name>A0A178MPG1_9PROT</name>
<evidence type="ECO:0000256" key="9">
    <source>
        <dbReference type="ARBA" id="ARBA00022679"/>
    </source>
</evidence>
<dbReference type="RefSeq" id="WP_068500585.1">
    <property type="nucleotide sequence ID" value="NZ_LWQU01000141.1"/>
</dbReference>
<feature type="transmembrane region" description="Helical" evidence="19">
    <location>
        <begin position="207"/>
        <end position="225"/>
    </location>
</feature>
<dbReference type="GO" id="GO:0051073">
    <property type="term" value="F:adenosylcobinamide-GDP ribazoletransferase activity"/>
    <property type="evidence" value="ECO:0007669"/>
    <property type="project" value="UniProtKB-UniRule"/>
</dbReference>
<comment type="catalytic activity">
    <reaction evidence="17 19">
        <text>alpha-ribazole + adenosylcob(III)inamide-GDP = adenosylcob(III)alamin + GMP + H(+)</text>
        <dbReference type="Rhea" id="RHEA:16049"/>
        <dbReference type="ChEBI" id="CHEBI:10329"/>
        <dbReference type="ChEBI" id="CHEBI:15378"/>
        <dbReference type="ChEBI" id="CHEBI:18408"/>
        <dbReference type="ChEBI" id="CHEBI:58115"/>
        <dbReference type="ChEBI" id="CHEBI:60487"/>
        <dbReference type="EC" id="2.7.8.26"/>
    </reaction>
</comment>
<evidence type="ECO:0000256" key="13">
    <source>
        <dbReference type="ARBA" id="ARBA00023136"/>
    </source>
</evidence>
<dbReference type="Proteomes" id="UP000078543">
    <property type="component" value="Unassembled WGS sequence"/>
</dbReference>
<organism evidence="20 21">
    <name type="scientific">Magnetospirillum moscoviense</name>
    <dbReference type="NCBI Taxonomy" id="1437059"/>
    <lineage>
        <taxon>Bacteria</taxon>
        <taxon>Pseudomonadati</taxon>
        <taxon>Pseudomonadota</taxon>
        <taxon>Alphaproteobacteria</taxon>
        <taxon>Rhodospirillales</taxon>
        <taxon>Rhodospirillaceae</taxon>
        <taxon>Magnetospirillum</taxon>
    </lineage>
</organism>
<feature type="transmembrane region" description="Helical" evidence="19">
    <location>
        <begin position="70"/>
        <end position="88"/>
    </location>
</feature>
<dbReference type="EMBL" id="LWQU01000141">
    <property type="protein sequence ID" value="OAN49975.1"/>
    <property type="molecule type" value="Genomic_DNA"/>
</dbReference>
<evidence type="ECO:0000256" key="19">
    <source>
        <dbReference type="HAMAP-Rule" id="MF_00719"/>
    </source>
</evidence>
<accession>A0A178MPG1</accession>
<evidence type="ECO:0000256" key="8">
    <source>
        <dbReference type="ARBA" id="ARBA00022573"/>
    </source>
</evidence>
<evidence type="ECO:0000256" key="12">
    <source>
        <dbReference type="ARBA" id="ARBA00022989"/>
    </source>
</evidence>
<dbReference type="GO" id="GO:0005886">
    <property type="term" value="C:plasma membrane"/>
    <property type="evidence" value="ECO:0007669"/>
    <property type="project" value="UniProtKB-SubCell"/>
</dbReference>
<comment type="caution">
    <text evidence="20">The sequence shown here is derived from an EMBL/GenBank/DDBJ whole genome shotgun (WGS) entry which is preliminary data.</text>
</comment>
<evidence type="ECO:0000256" key="4">
    <source>
        <dbReference type="ARBA" id="ARBA00010561"/>
    </source>
</evidence>
<dbReference type="Pfam" id="PF02654">
    <property type="entry name" value="CobS"/>
    <property type="match status" value="1"/>
</dbReference>
<evidence type="ECO:0000256" key="3">
    <source>
        <dbReference type="ARBA" id="ARBA00004663"/>
    </source>
</evidence>
<comment type="function">
    <text evidence="14 19">Joins adenosylcobinamide-GDP and alpha-ribazole to generate adenosylcobalamin (Ado-cobalamin). Also synthesizes adenosylcobalamin 5'-phosphate from adenosylcobinamide-GDP and alpha-ribazole 5'-phosphate.</text>
</comment>
<keyword evidence="11 19" id="KW-0460">Magnesium</keyword>
<evidence type="ECO:0000256" key="11">
    <source>
        <dbReference type="ARBA" id="ARBA00022842"/>
    </source>
</evidence>
<feature type="transmembrane region" description="Helical" evidence="19">
    <location>
        <begin position="118"/>
        <end position="138"/>
    </location>
</feature>
<dbReference type="STRING" id="1437059.A6A05_01795"/>
<comment type="cofactor">
    <cofactor evidence="1 19">
        <name>Mg(2+)</name>
        <dbReference type="ChEBI" id="CHEBI:18420"/>
    </cofactor>
</comment>
<dbReference type="UniPathway" id="UPA00148">
    <property type="reaction ID" value="UER00238"/>
</dbReference>
<comment type="catalytic activity">
    <reaction evidence="18 19">
        <text>alpha-ribazole 5'-phosphate + adenosylcob(III)inamide-GDP = adenosylcob(III)alamin 5'-phosphate + GMP + H(+)</text>
        <dbReference type="Rhea" id="RHEA:23560"/>
        <dbReference type="ChEBI" id="CHEBI:15378"/>
        <dbReference type="ChEBI" id="CHEBI:57918"/>
        <dbReference type="ChEBI" id="CHEBI:58115"/>
        <dbReference type="ChEBI" id="CHEBI:60487"/>
        <dbReference type="ChEBI" id="CHEBI:60493"/>
        <dbReference type="EC" id="2.7.8.26"/>
    </reaction>
</comment>
<comment type="pathway">
    <text evidence="3 19">Cofactor biosynthesis; adenosylcobalamin biosynthesis; adenosylcobalamin from cob(II)yrinate a,c-diamide: step 7/7.</text>
</comment>
<proteinExistence type="inferred from homology"/>
<dbReference type="PANTHER" id="PTHR34148">
    <property type="entry name" value="ADENOSYLCOBINAMIDE-GDP RIBAZOLETRANSFERASE"/>
    <property type="match status" value="1"/>
</dbReference>
<feature type="transmembrane region" description="Helical" evidence="19">
    <location>
        <begin position="45"/>
        <end position="64"/>
    </location>
</feature>
<protein>
    <recommendedName>
        <fullName evidence="6 19">Adenosylcobinamide-GDP ribazoletransferase</fullName>
        <ecNumber evidence="5 19">2.7.8.26</ecNumber>
    </recommendedName>
    <alternativeName>
        <fullName evidence="16 19">Cobalamin synthase</fullName>
    </alternativeName>
    <alternativeName>
        <fullName evidence="15 19">Cobalamin-5'-phosphate synthase</fullName>
    </alternativeName>
</protein>